<feature type="signal peptide" evidence="3">
    <location>
        <begin position="1"/>
        <end position="33"/>
    </location>
</feature>
<keyword evidence="2" id="KW-0472">Membrane</keyword>
<keyword evidence="2" id="KW-0812">Transmembrane</keyword>
<dbReference type="EMBL" id="RRYP01007632">
    <property type="protein sequence ID" value="TNV80344.1"/>
    <property type="molecule type" value="Genomic_DNA"/>
</dbReference>
<dbReference type="AlphaFoldDB" id="A0A8J8T305"/>
<feature type="region of interest" description="Disordered" evidence="1">
    <location>
        <begin position="482"/>
        <end position="562"/>
    </location>
</feature>
<feature type="transmembrane region" description="Helical" evidence="2">
    <location>
        <begin position="444"/>
        <end position="465"/>
    </location>
</feature>
<dbReference type="GO" id="GO:0046872">
    <property type="term" value="F:metal ion binding"/>
    <property type="evidence" value="ECO:0007669"/>
    <property type="project" value="InterPro"/>
</dbReference>
<gene>
    <name evidence="4" type="ORF">FGO68_gene4049</name>
</gene>
<evidence type="ECO:0000256" key="2">
    <source>
        <dbReference type="SAM" id="Phobius"/>
    </source>
</evidence>
<sequence length="562" mass="63984">MKINYIIQMSNHFPTSAKARVFLFFGLLLTLNAQQSCEPITIILHEESPLSLSLNILVDVNTCTKDSLELSLYNEIQSTSIIPSKSARKYTTTRSNITVEDSIFAEKGQPLSFFRHRVILDDLQPDTTYTYTLDGKPTGSFKTFSNEDVRVLFLSGMLDQSGENRLQMIASVERVLKGFTNETVMVVDLTSQDETVRQSAEEKVQYLRDIGNITKGYRYMSVNQNDTSFINRLLKTEVRDSKEYVKVIPLTNKSDLVLVDSQLLFSQIYADIESQKEALRLIQSDQSVSHFYAIDKPLYCSGLSEKCTSQATVYKTTYQSTFFNPEQPPRPLVISGSADTYERTFPKFDQRHQEYEDPTTFVDPEFPTFINLNGLKSLPEHQQWLLQKQQWSAYMRKILTFGLLSLSPTITYFTTFDITGREIDELSLIFTNKELSFLEAHAPIIAYAFCFSMALAFLKLTYSSFIPRLVEHSKMIQDQIKGIDRGEGSAHRSSDEEDSEDAAGEEDESSDDGNLSGHRSGEGEEDSEDEAERRPNAMIATETQPLREIEMTEIDLSTKRED</sequence>
<keyword evidence="3" id="KW-0732">Signal</keyword>
<evidence type="ECO:0000256" key="3">
    <source>
        <dbReference type="SAM" id="SignalP"/>
    </source>
</evidence>
<accession>A0A8J8T305</accession>
<reference evidence="4" key="1">
    <citation type="submission" date="2019-06" db="EMBL/GenBank/DDBJ databases">
        <authorList>
            <person name="Zheng W."/>
        </authorList>
    </citation>
    <scope>NUCLEOTIDE SEQUENCE</scope>
    <source>
        <strain evidence="4">QDHG01</strain>
    </source>
</reference>
<keyword evidence="2" id="KW-1133">Transmembrane helix</keyword>
<keyword evidence="5" id="KW-1185">Reference proteome</keyword>
<organism evidence="4 5">
    <name type="scientific">Halteria grandinella</name>
    <dbReference type="NCBI Taxonomy" id="5974"/>
    <lineage>
        <taxon>Eukaryota</taxon>
        <taxon>Sar</taxon>
        <taxon>Alveolata</taxon>
        <taxon>Ciliophora</taxon>
        <taxon>Intramacronucleata</taxon>
        <taxon>Spirotrichea</taxon>
        <taxon>Stichotrichia</taxon>
        <taxon>Sporadotrichida</taxon>
        <taxon>Halteriidae</taxon>
        <taxon>Halteria</taxon>
    </lineage>
</organism>
<evidence type="ECO:0000313" key="5">
    <source>
        <dbReference type="Proteomes" id="UP000785679"/>
    </source>
</evidence>
<evidence type="ECO:0000256" key="1">
    <source>
        <dbReference type="SAM" id="MobiDB-lite"/>
    </source>
</evidence>
<feature type="compositionally biased region" description="Acidic residues" evidence="1">
    <location>
        <begin position="495"/>
        <end position="511"/>
    </location>
</feature>
<name>A0A8J8T305_HALGN</name>
<dbReference type="Proteomes" id="UP000785679">
    <property type="component" value="Unassembled WGS sequence"/>
</dbReference>
<dbReference type="GO" id="GO:0003993">
    <property type="term" value="F:acid phosphatase activity"/>
    <property type="evidence" value="ECO:0007669"/>
    <property type="project" value="InterPro"/>
</dbReference>
<dbReference type="SUPFAM" id="SSF49363">
    <property type="entry name" value="Purple acid phosphatase, N-terminal domain"/>
    <property type="match status" value="1"/>
</dbReference>
<feature type="chain" id="PRO_5035169213" evidence="3">
    <location>
        <begin position="34"/>
        <end position="562"/>
    </location>
</feature>
<proteinExistence type="predicted"/>
<feature type="compositionally biased region" description="Basic and acidic residues" evidence="1">
    <location>
        <begin position="545"/>
        <end position="562"/>
    </location>
</feature>
<feature type="compositionally biased region" description="Basic and acidic residues" evidence="1">
    <location>
        <begin position="482"/>
        <end position="494"/>
    </location>
</feature>
<dbReference type="OrthoDB" id="10649054at2759"/>
<comment type="caution">
    <text evidence="4">The sequence shown here is derived from an EMBL/GenBank/DDBJ whole genome shotgun (WGS) entry which is preliminary data.</text>
</comment>
<dbReference type="InterPro" id="IPR008963">
    <property type="entry name" value="Purple_acid_Pase-like_N"/>
</dbReference>
<evidence type="ECO:0000313" key="4">
    <source>
        <dbReference type="EMBL" id="TNV80344.1"/>
    </source>
</evidence>
<protein>
    <submittedName>
        <fullName evidence="4">Uncharacterized protein</fullName>
    </submittedName>
</protein>